<feature type="compositionally biased region" description="Basic and acidic residues" evidence="1">
    <location>
        <begin position="23"/>
        <end position="33"/>
    </location>
</feature>
<evidence type="ECO:0000313" key="3">
    <source>
        <dbReference type="Proteomes" id="UP000323386"/>
    </source>
</evidence>
<keyword evidence="3" id="KW-1185">Reference proteome</keyword>
<feature type="compositionally biased region" description="Basic and acidic residues" evidence="1">
    <location>
        <begin position="1"/>
        <end position="13"/>
    </location>
</feature>
<dbReference type="OrthoDB" id="10670556at2759"/>
<dbReference type="EMBL" id="OOIP01000011">
    <property type="protein sequence ID" value="SPO38857.1"/>
    <property type="molecule type" value="Genomic_DNA"/>
</dbReference>
<organism evidence="2 3">
    <name type="scientific">Pseudozyma flocculosa</name>
    <dbReference type="NCBI Taxonomy" id="84751"/>
    <lineage>
        <taxon>Eukaryota</taxon>
        <taxon>Fungi</taxon>
        <taxon>Dikarya</taxon>
        <taxon>Basidiomycota</taxon>
        <taxon>Ustilaginomycotina</taxon>
        <taxon>Ustilaginomycetes</taxon>
        <taxon>Ustilaginales</taxon>
        <taxon>Ustilaginaceae</taxon>
        <taxon>Pseudozyma</taxon>
    </lineage>
</organism>
<feature type="region of interest" description="Disordered" evidence="1">
    <location>
        <begin position="497"/>
        <end position="533"/>
    </location>
</feature>
<name>A0A5C3F5B1_9BASI</name>
<reference evidence="2 3" key="1">
    <citation type="submission" date="2018-03" db="EMBL/GenBank/DDBJ databases">
        <authorList>
            <person name="Guldener U."/>
        </authorList>
    </citation>
    <scope>NUCLEOTIDE SEQUENCE [LARGE SCALE GENOMIC DNA]</scope>
    <source>
        <strain evidence="2 3">DAOM196992</strain>
    </source>
</reference>
<evidence type="ECO:0000256" key="1">
    <source>
        <dbReference type="SAM" id="MobiDB-lite"/>
    </source>
</evidence>
<protein>
    <submittedName>
        <fullName evidence="2">Uncharacterized protein</fullName>
    </submittedName>
</protein>
<dbReference type="AlphaFoldDB" id="A0A5C3F5B1"/>
<proteinExistence type="predicted"/>
<gene>
    <name evidence="2" type="ORF">PSFLO_04336</name>
</gene>
<accession>A0A5C3F5B1</accession>
<feature type="region of interest" description="Disordered" evidence="1">
    <location>
        <begin position="96"/>
        <end position="122"/>
    </location>
</feature>
<dbReference type="Proteomes" id="UP000323386">
    <property type="component" value="Unassembled WGS sequence"/>
</dbReference>
<sequence>MGLFEKSSKRANSDDSDPDLDGDDRAKPLKESEDGYLDLDFGTAAPPPPSYGDALASSSQAASVRVKLSDLVTPTEARRRPNLLSQYVVQRHKYAAKSRSAAAGDDANDSDDEEGGRGILGKGAGKLSALTGNVFKGKAKAKAETSSQAAAADSGKRGIQLIADTRRIYSPGDTVQATIRVPSDRVSEQPFDSLTCELKGDIRTYGIFYDGQGNQYISHATHPIFKHVESLLEDGIIHGAAQDGDGRDALGDDRKLAAPGATTSAAGRFGSLTSSSSRVQIVSPPDDDFVEWRFISTLPSTFVDKDHMTKPLPSTFHGRGDSSSSNWCLYCFKLVGRRRGVLKRAERVWLPILVVNRSVALPVPRLSLPTAPGQIPREWTVFRTGATQRKNLVQERAILLIDCILPPVDTVACNGEIPVAIRATAISKDSSCIDPRLGSSGDSVLPDLRQAVRLALRRTDESSAKGASHTDTAEYGVTVRWSEATVPWTLPEPFDPERCFSGAAGQDDDGGQGSASGAAPRPIATSSQTRRFFPKSVPKLPPAGAGYLVSTSTLHGAVRLDVSPGVRLAHLQVGYELLLRCRLEWKHIKENLRPLDVRSPISDAETGAGALEVAVAVLGEEGAQKLLRM</sequence>
<evidence type="ECO:0000313" key="2">
    <source>
        <dbReference type="EMBL" id="SPO38857.1"/>
    </source>
</evidence>
<feature type="region of interest" description="Disordered" evidence="1">
    <location>
        <begin position="1"/>
        <end position="59"/>
    </location>
</feature>